<sequence>MNDRKEIKNNLLDMLMEFIDGPLLAKGFKRRKGSMLYKRTLPEGIQEIDFVASVSPKYQPDAQAHIQPAFILKLPQVSAEALRLVDENKMLLANAAEIILKQSIDMCAPKEEHQRWFIRKPDDYVAVGTAIRAFLEKWLYPFIDSLESLDDLLAAYEASDTRLLKQQHWYVFVSAAYLLKSEPEKAKSVMNEHLGNPGLKRRYASVYNHF</sequence>
<dbReference type="RefSeq" id="WP_152646486.1">
    <property type="nucleotide sequence ID" value="NZ_CP059736.1"/>
</dbReference>
<reference evidence="1 2" key="2">
    <citation type="journal article" date="2022" name="Mar. Drugs">
        <title>Bioassay-Guided Fractionation Leads to the Detection of Cholic Acid Generated by the Rare Thalassomonas sp.</title>
        <authorList>
            <person name="Pheiffer F."/>
            <person name="Schneider Y.K."/>
            <person name="Hansen E.H."/>
            <person name="Andersen J.H."/>
            <person name="Isaksson J."/>
            <person name="Busche T."/>
            <person name="R C."/>
            <person name="Kalinowski J."/>
            <person name="Zyl L.V."/>
            <person name="Trindade M."/>
        </authorList>
    </citation>
    <scope>NUCLEOTIDE SEQUENCE [LARGE SCALE GENOMIC DNA]</scope>
    <source>
        <strain evidence="1 2">A5K-106</strain>
    </source>
</reference>
<dbReference type="AlphaFoldDB" id="A0AAF0C6Z5"/>
<evidence type="ECO:0000313" key="1">
    <source>
        <dbReference type="EMBL" id="WDE02339.1"/>
    </source>
</evidence>
<organism evidence="1 2">
    <name type="scientific">Thalassomonas actiniarum</name>
    <dbReference type="NCBI Taxonomy" id="485447"/>
    <lineage>
        <taxon>Bacteria</taxon>
        <taxon>Pseudomonadati</taxon>
        <taxon>Pseudomonadota</taxon>
        <taxon>Gammaproteobacteria</taxon>
        <taxon>Alteromonadales</taxon>
        <taxon>Colwelliaceae</taxon>
        <taxon>Thalassomonas</taxon>
    </lineage>
</organism>
<dbReference type="EMBL" id="CP059736">
    <property type="protein sequence ID" value="WDE02339.1"/>
    <property type="molecule type" value="Genomic_DNA"/>
</dbReference>
<proteinExistence type="predicted"/>
<dbReference type="KEGG" id="tact:SG35_031815"/>
<gene>
    <name evidence="1" type="ORF">SG35_031815</name>
</gene>
<reference evidence="1 2" key="1">
    <citation type="journal article" date="2015" name="Genome Announc.">
        <title>Draft Genome Sequences of Marine Isolates of Thalassomonas viridans and Thalassomonas actiniarum.</title>
        <authorList>
            <person name="Olonade I."/>
            <person name="van Zyl L.J."/>
            <person name="Trindade M."/>
        </authorList>
    </citation>
    <scope>NUCLEOTIDE SEQUENCE [LARGE SCALE GENOMIC DNA]</scope>
    <source>
        <strain evidence="1 2">A5K-106</strain>
    </source>
</reference>
<protein>
    <submittedName>
        <fullName evidence="1">Uncharacterized protein</fullName>
    </submittedName>
</protein>
<keyword evidence="2" id="KW-1185">Reference proteome</keyword>
<evidence type="ECO:0000313" key="2">
    <source>
        <dbReference type="Proteomes" id="UP000032568"/>
    </source>
</evidence>
<name>A0AAF0C6Z5_9GAMM</name>
<dbReference type="Proteomes" id="UP000032568">
    <property type="component" value="Chromosome pTact"/>
</dbReference>
<accession>A0AAF0C6Z5</accession>